<evidence type="ECO:0000256" key="1">
    <source>
        <dbReference type="SAM" id="SignalP"/>
    </source>
</evidence>
<organism evidence="2 3">
    <name type="scientific">Chryseobacterium soli</name>
    <dbReference type="NCBI Taxonomy" id="445961"/>
    <lineage>
        <taxon>Bacteria</taxon>
        <taxon>Pseudomonadati</taxon>
        <taxon>Bacteroidota</taxon>
        <taxon>Flavobacteriia</taxon>
        <taxon>Flavobacteriales</taxon>
        <taxon>Weeksellaceae</taxon>
        <taxon>Chryseobacterium group</taxon>
        <taxon>Chryseobacterium</taxon>
    </lineage>
</organism>
<dbReference type="STRING" id="445961.IW15_18005"/>
<dbReference type="RefSeq" id="WP_034713908.1">
    <property type="nucleotide sequence ID" value="NZ_JPRH01000008.1"/>
</dbReference>
<keyword evidence="1" id="KW-0732">Signal</keyword>
<dbReference type="EMBL" id="JPRH01000008">
    <property type="protein sequence ID" value="KFF11053.1"/>
    <property type="molecule type" value="Genomic_DNA"/>
</dbReference>
<name>A0A086A2Y9_9FLAO</name>
<evidence type="ECO:0000313" key="3">
    <source>
        <dbReference type="Proteomes" id="UP000028705"/>
    </source>
</evidence>
<protein>
    <submittedName>
        <fullName evidence="2">Uncharacterized protein</fullName>
    </submittedName>
</protein>
<feature type="signal peptide" evidence="1">
    <location>
        <begin position="1"/>
        <end position="19"/>
    </location>
</feature>
<gene>
    <name evidence="2" type="ORF">IW15_18005</name>
</gene>
<feature type="chain" id="PRO_5001802242" evidence="1">
    <location>
        <begin position="20"/>
        <end position="211"/>
    </location>
</feature>
<dbReference type="InterPro" id="IPR058148">
    <property type="entry name" value="M949_RS01915-like_dom"/>
</dbReference>
<dbReference type="OrthoDB" id="8750305at2"/>
<proteinExistence type="predicted"/>
<keyword evidence="3" id="KW-1185">Reference proteome</keyword>
<dbReference type="eggNOG" id="ENOG5032VE1">
    <property type="taxonomic scope" value="Bacteria"/>
</dbReference>
<comment type="caution">
    <text evidence="2">The sequence shown here is derived from an EMBL/GenBank/DDBJ whole genome shotgun (WGS) entry which is preliminary data.</text>
</comment>
<sequence length="211" mass="24311">MKKVTLFIAFFLTSTIIFSQTTSRVLSKTETQNLSNEFENIPYPIYKAYEYKDKDGIYNVLLCENQTKIIKSDSLNNKIMAIAMLNDHGGFVEKWSIKDEIISTNDVEFPETSIWFWSKYSSFKDIDGDGKIDPIIVYGSKSNDGEISRVKIFTIYKGIKYGIRAVECSLDDCRTFKKDDSIKTLPKKIQTYLDALLNKMRKEQNVLLKNG</sequence>
<dbReference type="AlphaFoldDB" id="A0A086A2Y9"/>
<dbReference type="NCBIfam" id="NF046077">
    <property type="entry name" value="LPS_M949_RS01915"/>
    <property type="match status" value="1"/>
</dbReference>
<dbReference type="Proteomes" id="UP000028705">
    <property type="component" value="Unassembled WGS sequence"/>
</dbReference>
<reference evidence="2 3" key="1">
    <citation type="submission" date="2014-07" db="EMBL/GenBank/DDBJ databases">
        <title>Genome of Chryseobacterium soli DSM 19298.</title>
        <authorList>
            <person name="Stropko S.J."/>
            <person name="Pipes S.E."/>
            <person name="Newman J."/>
        </authorList>
    </citation>
    <scope>NUCLEOTIDE SEQUENCE [LARGE SCALE GENOMIC DNA]</scope>
    <source>
        <strain evidence="2 3">DSM 19298</strain>
    </source>
</reference>
<evidence type="ECO:0000313" key="2">
    <source>
        <dbReference type="EMBL" id="KFF11053.1"/>
    </source>
</evidence>
<accession>A0A086A2Y9</accession>